<evidence type="ECO:0000259" key="2">
    <source>
        <dbReference type="Pfam" id="PF13304"/>
    </source>
</evidence>
<dbReference type="RefSeq" id="WP_254180577.1">
    <property type="nucleotide sequence ID" value="NZ_JANARS010000002.1"/>
</dbReference>
<dbReference type="Pfam" id="PF13304">
    <property type="entry name" value="AAA_21"/>
    <property type="match status" value="1"/>
</dbReference>
<keyword evidence="4" id="KW-1185">Reference proteome</keyword>
<dbReference type="PIRSF" id="PIRSF029347">
    <property type="entry name" value="RecF"/>
    <property type="match status" value="1"/>
</dbReference>
<dbReference type="InterPro" id="IPR014555">
    <property type="entry name" value="RecF-like"/>
</dbReference>
<dbReference type="EMBL" id="JANARS010000002">
    <property type="protein sequence ID" value="MCP3421360.1"/>
    <property type="molecule type" value="Genomic_DNA"/>
</dbReference>
<evidence type="ECO:0000313" key="3">
    <source>
        <dbReference type="EMBL" id="MCP3421360.1"/>
    </source>
</evidence>
<dbReference type="PANTHER" id="PTHR32182">
    <property type="entry name" value="DNA REPLICATION AND REPAIR PROTEIN RECF"/>
    <property type="match status" value="1"/>
</dbReference>
<sequence>MEIVPTNFSVVTGPNGSGKSNLVEALAFLGEVYQFGFEFAVGRYGGIDAIAYRDKRRTTIGVEFKVSASLSASEVYERSYFPRSRRETLEQYANRRFTIDHAFTLKPAGAAASAEYGLHNENLTLSVERADGTFAQLLTVVGNNDASPDDGGAARVVVHDYAEDLDIGPLSELALGSFVRRIGNTWDESRDLGSVIELARLAPVVRHFAQSMGLIRAYRLNPSACRKPAVLTPNAALESDGSNLPAAASRMMKRQPEAWNQVLSSMRQILPDLTEIDTSPSPEYGISLRFQEQERGRPWSAHEVSDGTIQALALFIAAFDPRAPIVLVEEPENAVHPWVLRRFLEVCKSLTEKQTILTTHSPVLLSLVRPEDVFLMWRSAGRSALKPLTRVAPDAHRLYYEEGFDVFSLYDSGMIGEAIPGAGSERG</sequence>
<evidence type="ECO:0000313" key="4">
    <source>
        <dbReference type="Proteomes" id="UP001204524"/>
    </source>
</evidence>
<dbReference type="SUPFAM" id="SSF52540">
    <property type="entry name" value="P-loop containing nucleoside triphosphate hydrolases"/>
    <property type="match status" value="1"/>
</dbReference>
<comment type="caution">
    <text evidence="3">The sequence shown here is derived from an EMBL/GenBank/DDBJ whole genome shotgun (WGS) entry which is preliminary data.</text>
</comment>
<reference evidence="3 4" key="1">
    <citation type="submission" date="2022-06" db="EMBL/GenBank/DDBJ databases">
        <authorList>
            <person name="So Y."/>
        </authorList>
    </citation>
    <scope>NUCLEOTIDE SEQUENCE [LARGE SCALE GENOMIC DNA]</scope>
    <source>
        <strain evidence="3 4">STR3</strain>
    </source>
</reference>
<dbReference type="Gene3D" id="3.40.50.300">
    <property type="entry name" value="P-loop containing nucleotide triphosphate hydrolases"/>
    <property type="match status" value="2"/>
</dbReference>
<evidence type="ECO:0000256" key="1">
    <source>
        <dbReference type="ARBA" id="ARBA00023236"/>
    </source>
</evidence>
<proteinExistence type="predicted"/>
<keyword evidence="3" id="KW-0547">Nucleotide-binding</keyword>
<keyword evidence="1" id="KW-0742">SOS response</keyword>
<dbReference type="InterPro" id="IPR003959">
    <property type="entry name" value="ATPase_AAA_core"/>
</dbReference>
<keyword evidence="3" id="KW-0067">ATP-binding</keyword>
<dbReference type="PANTHER" id="PTHR32182:SF22">
    <property type="entry name" value="ATP-DEPENDENT ENDONUCLEASE, OLD FAMILY-RELATED"/>
    <property type="match status" value="1"/>
</dbReference>
<accession>A0ABT1KUD0</accession>
<name>A0ABT1KUD0_9ACTN</name>
<organism evidence="3 4">
    <name type="scientific">Nocardioides pinisoli</name>
    <dbReference type="NCBI Taxonomy" id="2950279"/>
    <lineage>
        <taxon>Bacteria</taxon>
        <taxon>Bacillati</taxon>
        <taxon>Actinomycetota</taxon>
        <taxon>Actinomycetes</taxon>
        <taxon>Propionibacteriales</taxon>
        <taxon>Nocardioidaceae</taxon>
        <taxon>Nocardioides</taxon>
    </lineage>
</organism>
<protein>
    <submittedName>
        <fullName evidence="3">ATP-binding protein</fullName>
    </submittedName>
</protein>
<dbReference type="GO" id="GO:0005524">
    <property type="term" value="F:ATP binding"/>
    <property type="evidence" value="ECO:0007669"/>
    <property type="project" value="UniProtKB-KW"/>
</dbReference>
<feature type="domain" description="ATPase AAA-type core" evidence="2">
    <location>
        <begin position="8"/>
        <end position="366"/>
    </location>
</feature>
<dbReference type="InterPro" id="IPR027417">
    <property type="entry name" value="P-loop_NTPase"/>
</dbReference>
<gene>
    <name evidence="3" type="ORF">NCI01_06100</name>
</gene>
<dbReference type="Proteomes" id="UP001204524">
    <property type="component" value="Unassembled WGS sequence"/>
</dbReference>
<keyword evidence="1" id="KW-0227">DNA damage</keyword>